<dbReference type="InterPro" id="IPR007889">
    <property type="entry name" value="HTH_Psq"/>
</dbReference>
<dbReference type="GO" id="GO:0008289">
    <property type="term" value="F:lipid binding"/>
    <property type="evidence" value="ECO:0007669"/>
    <property type="project" value="UniProtKB-KW"/>
</dbReference>
<dbReference type="InterPro" id="IPR027267">
    <property type="entry name" value="AH/BAR_dom_sf"/>
</dbReference>
<feature type="region of interest" description="Disordered" evidence="17">
    <location>
        <begin position="72"/>
        <end position="168"/>
    </location>
</feature>
<protein>
    <submittedName>
        <fullName evidence="21">Uncharacterized protein</fullName>
    </submittedName>
</protein>
<evidence type="ECO:0000256" key="3">
    <source>
        <dbReference type="ARBA" id="ARBA00022443"/>
    </source>
</evidence>
<evidence type="ECO:0000256" key="9">
    <source>
        <dbReference type="ARBA" id="ARBA00023054"/>
    </source>
</evidence>
<evidence type="ECO:0000256" key="10">
    <source>
        <dbReference type="ARBA" id="ARBA00023121"/>
    </source>
</evidence>
<keyword evidence="12" id="KW-0966">Cell projection</keyword>
<dbReference type="SUPFAM" id="SSF46689">
    <property type="entry name" value="Homeodomain-like"/>
    <property type="match status" value="1"/>
</dbReference>
<keyword evidence="4" id="KW-0597">Phosphoprotein</keyword>
<dbReference type="GO" id="GO:0007274">
    <property type="term" value="P:neuromuscular synaptic transmission"/>
    <property type="evidence" value="ECO:0007669"/>
    <property type="project" value="TreeGrafter"/>
</dbReference>
<dbReference type="FunFam" id="1.20.1270.60:FF:000039">
    <property type="entry name" value="FCH and double SH3 domains protein"/>
    <property type="match status" value="1"/>
</dbReference>
<dbReference type="Pfam" id="PF07653">
    <property type="entry name" value="SH3_2"/>
    <property type="match status" value="1"/>
</dbReference>
<comment type="subcellular location">
    <subcellularLocation>
        <location evidence="2">Cell projection</location>
    </subcellularLocation>
    <subcellularLocation>
        <location evidence="1">Nucleus</location>
    </subcellularLocation>
</comment>
<evidence type="ECO:0000256" key="16">
    <source>
        <dbReference type="SAM" id="Coils"/>
    </source>
</evidence>
<dbReference type="InterPro" id="IPR001060">
    <property type="entry name" value="FCH_dom"/>
</dbReference>
<dbReference type="SUPFAM" id="SSF50044">
    <property type="entry name" value="SH3-domain"/>
    <property type="match status" value="2"/>
</dbReference>
<dbReference type="GO" id="GO:0008270">
    <property type="term" value="F:zinc ion binding"/>
    <property type="evidence" value="ECO:0007669"/>
    <property type="project" value="UniProtKB-KW"/>
</dbReference>
<dbReference type="GO" id="GO:0042995">
    <property type="term" value="C:cell projection"/>
    <property type="evidence" value="ECO:0007669"/>
    <property type="project" value="UniProtKB-SubCell"/>
</dbReference>
<feature type="compositionally biased region" description="Basic and acidic residues" evidence="17">
    <location>
        <begin position="1600"/>
        <end position="1630"/>
    </location>
</feature>
<feature type="region of interest" description="Disordered" evidence="17">
    <location>
        <begin position="987"/>
        <end position="1058"/>
    </location>
</feature>
<feature type="region of interest" description="Disordered" evidence="17">
    <location>
        <begin position="1401"/>
        <end position="1708"/>
    </location>
</feature>
<evidence type="ECO:0000256" key="13">
    <source>
        <dbReference type="PROSITE-ProRule" id="PRU00192"/>
    </source>
</evidence>
<dbReference type="SUPFAM" id="SSF57716">
    <property type="entry name" value="Glucocorticoid receptor-like (DNA-binding domain)"/>
    <property type="match status" value="1"/>
</dbReference>
<keyword evidence="5" id="KW-0479">Metal-binding</keyword>
<proteinExistence type="predicted"/>
<dbReference type="GO" id="GO:0030833">
    <property type="term" value="P:regulation of actin filament polymerization"/>
    <property type="evidence" value="ECO:0007669"/>
    <property type="project" value="TreeGrafter"/>
</dbReference>
<evidence type="ECO:0000256" key="17">
    <source>
        <dbReference type="SAM" id="MobiDB-lite"/>
    </source>
</evidence>
<feature type="domain" description="F-BAR" evidence="20">
    <location>
        <begin position="583"/>
        <end position="861"/>
    </location>
</feature>
<dbReference type="Gene3D" id="1.10.10.60">
    <property type="entry name" value="Homeodomain-like"/>
    <property type="match status" value="1"/>
</dbReference>
<reference evidence="21 22" key="1">
    <citation type="submission" date="2023-03" db="EMBL/GenBank/DDBJ databases">
        <title>High-quality genome of Scylla paramamosain provides insights in environmental adaptation.</title>
        <authorList>
            <person name="Zhang L."/>
        </authorList>
    </citation>
    <scope>NUCLEOTIDE SEQUENCE [LARGE SCALE GENOMIC DNA]</scope>
    <source>
        <strain evidence="21">LZ_2023a</strain>
        <tissue evidence="21">Muscle</tissue>
    </source>
</reference>
<feature type="domain" description="THAP-type" evidence="19">
    <location>
        <begin position="1"/>
        <end position="86"/>
    </location>
</feature>
<feature type="compositionally biased region" description="Polar residues" evidence="17">
    <location>
        <begin position="1452"/>
        <end position="1468"/>
    </location>
</feature>
<feature type="compositionally biased region" description="Polar residues" evidence="17">
    <location>
        <begin position="1335"/>
        <end position="1346"/>
    </location>
</feature>
<dbReference type="Proteomes" id="UP001487740">
    <property type="component" value="Unassembled WGS sequence"/>
</dbReference>
<comment type="caution">
    <text evidence="21">The sequence shown here is derived from an EMBL/GenBank/DDBJ whole genome shotgun (WGS) entry which is preliminary data.</text>
</comment>
<keyword evidence="22" id="KW-1185">Reference proteome</keyword>
<evidence type="ECO:0000256" key="14">
    <source>
        <dbReference type="PROSITE-ProRule" id="PRU00309"/>
    </source>
</evidence>
<sequence>MLNKDSIAHDRRAKHTHPQYVFHRFPKEGERSITWQNVVKSPHIEGKTVEQLHRSYKVCSLHFSPRNYVSGLPTSRLRSDACPDQNLESNQGPPPAVAQPPPPAVAEAPPPAVAQPPPPAVAQPPPPAVAQPPPPAVAQPPPPAVAQPPPPAVAQSSSSPQPDNIAAAPNKDTMLTIKSGKMPCLHRQAKVHCSRLKMKNSALQKEKLVVHRMDQIPETNIKEEVEPSLTVPESFVDLWQYEGESREQAQFMQEVKEEFEIKIEDEFLALPDEPFIPSQQEPSGKQDTSKTRLVNEAERLVSCGSGGRGVSEGGMASYPSSACTPKRKNLSLAQKMEVIADSEKGMSRMQLMERYGLKKTTLHDILKAKDKWASVPGTITISAKIDEHQFLLKFIDIYRDLLAIWKTEEEIANEVLQAATPSPTPEDDDEEEEETSRPSLAAVIEATDMILRHINSVGGSLARHYEVIHLIRMEMMQEQQGKKIQPKISSFFKAVPSPADKRRRISVSSDASVSSLTSAASTASLHIESEPSTSCSVSPVISSSGLRHTTTSSNPLLCHRRCLTPAASLHVRMQPPPRKGNYLKVCKNLHSEQLSKLLAKNQQECDLLEDIRNFTKQRSSIEKSYGEALCKIAANYQNRKIACVPDIRLEDGSDAWNVYSVWRTVLDETEKLGKARLAAVEVFQQNISEDAKVTRQNKIHLAKKFSDQLKVAQGELQTQVQELERAKRNYYEEEHVAHDAREKASAAEERLKRKKGSIFQSIQSLQKNSAKFSAKRDACDEKSAGARNDYLLTLAASNAHQRRYYEVDFERFLRTMECDMYDKVAEYLTLMSRTELLTCSATQSSFNKIKEQATTVTRGYNLRCYLTFYPMLGQNIQYDYEPCEGDSIEIVTVHDDATQTLLEQEGRRCVTTIQKDVKNIREATRKIQKLNVVGKHEYDLPPDIESKLDEQRLVIRRAETSKVKMESKIEVLKEGGVEVEDYAKSLDSDSLGVEAETSLSRSESTLSVREEVEAPPVEYEKEEVESNAVVVSSGPESTATAEYERGDSAQTQDDGRLDPGMWDPMNVDWGDVPVSPLPPVTNGPPEDAGTFPKCTVLYNYTAQNPDELTIVENEELELMGEGDGDGWVQARNYKGEVGYIPQNYIEMEDASAGGVAPTAAPPDAAPAPAQEVPTTAPVVETSDAAAISFSSIEYNLEQGGGYDEVEEYSSEPPPDLPPPPPAITTTTAPPAAVPPAFSLPVETNQLHQGDFCRAVYDYEATCAEEITFCEGQIIRILKRTVHDVDDGWWEGEVDGQVGLFPSLVVEECRSDGEPLTPDLPPPPDHTRPDQTRPDQTQTPSPSSQHRQVLFPFREKKPTQRECSFKASGYAIVPPHIHTPPEVPGFLLPPERVIITQPTPVVETAEESQMPTEAPPAPPATTAPATATTSNNAATGAVGGGYDSSAFELELSGQHQEQYSRQFSSSPESEATDRDQQYAELVSSPDVSNQEQARQQREQEPSSATSPDTLQEEAGGLVSPLSEARVVEVCEPPESPPLPPQPPQQQGAAGKKARTRKAAVATSVSQQQKQPKVPAEGGGGGDSDGLGVAQIVITAATPVVEAREARTDEDSRAEADQDEDAHHPEAERSEVEGEALILDDEGRPPPPPPAPEGPMEMRMEACGAEGGTRDLGGSEERSPSPKSPSPSDGPPDLDPEKLKTLERIKESIA</sequence>
<dbReference type="PANTHER" id="PTHR15735">
    <property type="entry name" value="FCH AND DOUBLE SH3 DOMAINS PROTEIN"/>
    <property type="match status" value="1"/>
</dbReference>
<feature type="compositionally biased region" description="Pro residues" evidence="17">
    <location>
        <begin position="92"/>
        <end position="152"/>
    </location>
</feature>
<feature type="compositionally biased region" description="Acidic residues" evidence="17">
    <location>
        <begin position="425"/>
        <end position="434"/>
    </location>
</feature>
<keyword evidence="7 14" id="KW-0863">Zinc-finger</keyword>
<keyword evidence="6" id="KW-0677">Repeat</keyword>
<evidence type="ECO:0000256" key="7">
    <source>
        <dbReference type="ARBA" id="ARBA00022771"/>
    </source>
</evidence>
<name>A0AAW0TMY0_SCYPA</name>
<dbReference type="InterPro" id="IPR009057">
    <property type="entry name" value="Homeodomain-like_sf"/>
</dbReference>
<evidence type="ECO:0000313" key="22">
    <source>
        <dbReference type="Proteomes" id="UP001487740"/>
    </source>
</evidence>
<evidence type="ECO:0000313" key="21">
    <source>
        <dbReference type="EMBL" id="KAK8388012.1"/>
    </source>
</evidence>
<dbReference type="InterPro" id="IPR036028">
    <property type="entry name" value="SH3-like_dom_sf"/>
</dbReference>
<evidence type="ECO:0000256" key="4">
    <source>
        <dbReference type="ARBA" id="ARBA00022553"/>
    </source>
</evidence>
<dbReference type="SMART" id="SM00980">
    <property type="entry name" value="THAP"/>
    <property type="match status" value="1"/>
</dbReference>
<dbReference type="PANTHER" id="PTHR15735:SF21">
    <property type="entry name" value="PROTEIN NERVOUS WRECK"/>
    <property type="match status" value="1"/>
</dbReference>
<dbReference type="GO" id="GO:0051130">
    <property type="term" value="P:positive regulation of cellular component organization"/>
    <property type="evidence" value="ECO:0007669"/>
    <property type="project" value="UniProtKB-ARBA"/>
</dbReference>
<evidence type="ECO:0000256" key="11">
    <source>
        <dbReference type="ARBA" id="ARBA00023125"/>
    </source>
</evidence>
<keyword evidence="11 14" id="KW-0238">DNA-binding</keyword>
<organism evidence="21 22">
    <name type="scientific">Scylla paramamosain</name>
    <name type="common">Mud crab</name>
    <dbReference type="NCBI Taxonomy" id="85552"/>
    <lineage>
        <taxon>Eukaryota</taxon>
        <taxon>Metazoa</taxon>
        <taxon>Ecdysozoa</taxon>
        <taxon>Arthropoda</taxon>
        <taxon>Crustacea</taxon>
        <taxon>Multicrustacea</taxon>
        <taxon>Malacostraca</taxon>
        <taxon>Eumalacostraca</taxon>
        <taxon>Eucarida</taxon>
        <taxon>Decapoda</taxon>
        <taxon>Pleocyemata</taxon>
        <taxon>Brachyura</taxon>
        <taxon>Eubrachyura</taxon>
        <taxon>Portunoidea</taxon>
        <taxon>Portunidae</taxon>
        <taxon>Portuninae</taxon>
        <taxon>Scylla</taxon>
    </lineage>
</organism>
<accession>A0AAW0TMY0</accession>
<feature type="region of interest" description="Disordered" evidence="17">
    <location>
        <begin position="1309"/>
        <end position="1348"/>
    </location>
</feature>
<dbReference type="Pfam" id="PF04218">
    <property type="entry name" value="CENP-B_N"/>
    <property type="match status" value="1"/>
</dbReference>
<keyword evidence="3 13" id="KW-0728">SH3 domain</keyword>
<dbReference type="Gene3D" id="2.30.30.40">
    <property type="entry name" value="SH3 Domains"/>
    <property type="match status" value="2"/>
</dbReference>
<dbReference type="InterPro" id="IPR006612">
    <property type="entry name" value="THAP_Znf"/>
</dbReference>
<dbReference type="Pfam" id="PF14604">
    <property type="entry name" value="SH3_9"/>
    <property type="match status" value="1"/>
</dbReference>
<dbReference type="CDD" id="cd11762">
    <property type="entry name" value="SH3_FCHSD_2"/>
    <property type="match status" value="1"/>
</dbReference>
<dbReference type="PROSITE" id="PS51741">
    <property type="entry name" value="F_BAR"/>
    <property type="match status" value="1"/>
</dbReference>
<feature type="compositionally biased region" description="Basic and acidic residues" evidence="17">
    <location>
        <begin position="1042"/>
        <end position="1057"/>
    </location>
</feature>
<dbReference type="PROSITE" id="PS50950">
    <property type="entry name" value="ZF_THAP"/>
    <property type="match status" value="1"/>
</dbReference>
<dbReference type="PRINTS" id="PR00452">
    <property type="entry name" value="SH3DOMAIN"/>
</dbReference>
<evidence type="ECO:0000256" key="12">
    <source>
        <dbReference type="ARBA" id="ARBA00023273"/>
    </source>
</evidence>
<evidence type="ECO:0000259" key="20">
    <source>
        <dbReference type="PROSITE" id="PS51741"/>
    </source>
</evidence>
<feature type="coiled-coil region" evidence="16">
    <location>
        <begin position="706"/>
        <end position="757"/>
    </location>
</feature>
<dbReference type="PROSITE" id="PS50002">
    <property type="entry name" value="SH3"/>
    <property type="match status" value="2"/>
</dbReference>
<dbReference type="GO" id="GO:0055037">
    <property type="term" value="C:recycling endosome"/>
    <property type="evidence" value="ECO:0007669"/>
    <property type="project" value="TreeGrafter"/>
</dbReference>
<feature type="compositionally biased region" description="Basic and acidic residues" evidence="17">
    <location>
        <begin position="1693"/>
        <end position="1708"/>
    </location>
</feature>
<evidence type="ECO:0000256" key="15">
    <source>
        <dbReference type="PROSITE-ProRule" id="PRU01077"/>
    </source>
</evidence>
<dbReference type="Gene3D" id="1.20.1270.60">
    <property type="entry name" value="Arfaptin homology (AH) domain/BAR domain"/>
    <property type="match status" value="1"/>
</dbReference>
<keyword evidence="8" id="KW-0862">Zinc</keyword>
<dbReference type="SUPFAM" id="SSF103657">
    <property type="entry name" value="BAR/IMD domain-like"/>
    <property type="match status" value="1"/>
</dbReference>
<dbReference type="InterPro" id="IPR035460">
    <property type="entry name" value="FCHSD_SH3_1"/>
</dbReference>
<feature type="region of interest" description="Disordered" evidence="17">
    <location>
        <begin position="415"/>
        <end position="438"/>
    </location>
</feature>
<gene>
    <name evidence="21" type="ORF">O3P69_020117</name>
</gene>
<dbReference type="SMART" id="SM00326">
    <property type="entry name" value="SH3"/>
    <property type="match status" value="2"/>
</dbReference>
<keyword evidence="10" id="KW-0446">Lipid-binding</keyword>
<feature type="compositionally biased region" description="Low complexity" evidence="17">
    <location>
        <begin position="996"/>
        <end position="1007"/>
    </location>
</feature>
<feature type="region of interest" description="Disordered" evidence="17">
    <location>
        <begin position="1203"/>
        <end position="1231"/>
    </location>
</feature>
<dbReference type="Pfam" id="PF00611">
    <property type="entry name" value="FCH"/>
    <property type="match status" value="1"/>
</dbReference>
<evidence type="ECO:0000256" key="5">
    <source>
        <dbReference type="ARBA" id="ARBA00022723"/>
    </source>
</evidence>
<dbReference type="GO" id="GO:0031594">
    <property type="term" value="C:neuromuscular junction"/>
    <property type="evidence" value="ECO:0007669"/>
    <property type="project" value="TreeGrafter"/>
</dbReference>
<dbReference type="Pfam" id="PF05485">
    <property type="entry name" value="THAP"/>
    <property type="match status" value="1"/>
</dbReference>
<feature type="compositionally biased region" description="Low complexity" evidence="17">
    <location>
        <begin position="153"/>
        <end position="162"/>
    </location>
</feature>
<feature type="domain" description="SH3" evidence="18">
    <location>
        <begin position="1247"/>
        <end position="1310"/>
    </location>
</feature>
<feature type="domain" description="SH3" evidence="18">
    <location>
        <begin position="1089"/>
        <end position="1150"/>
    </location>
</feature>
<dbReference type="EMBL" id="JARAKH010000029">
    <property type="protein sequence ID" value="KAK8388012.1"/>
    <property type="molecule type" value="Genomic_DNA"/>
</dbReference>
<evidence type="ECO:0000259" key="18">
    <source>
        <dbReference type="PROSITE" id="PS50002"/>
    </source>
</evidence>
<keyword evidence="9 15" id="KW-0175">Coiled coil</keyword>
<dbReference type="GO" id="GO:0003677">
    <property type="term" value="F:DNA binding"/>
    <property type="evidence" value="ECO:0007669"/>
    <property type="project" value="UniProtKB-UniRule"/>
</dbReference>
<dbReference type="SMART" id="SM00055">
    <property type="entry name" value="FCH"/>
    <property type="match status" value="1"/>
</dbReference>
<evidence type="ECO:0000259" key="19">
    <source>
        <dbReference type="PROSITE" id="PS50950"/>
    </source>
</evidence>
<evidence type="ECO:0000256" key="1">
    <source>
        <dbReference type="ARBA" id="ARBA00004123"/>
    </source>
</evidence>
<dbReference type="FunFam" id="2.30.30.40:FF:000033">
    <property type="entry name" value="FCH and double SH3 domains protein 2"/>
    <property type="match status" value="1"/>
</dbReference>
<evidence type="ECO:0000256" key="8">
    <source>
        <dbReference type="ARBA" id="ARBA00022833"/>
    </source>
</evidence>
<feature type="compositionally biased region" description="Pro residues" evidence="17">
    <location>
        <begin position="1211"/>
        <end position="1222"/>
    </location>
</feature>
<dbReference type="CDD" id="cd11761">
    <property type="entry name" value="SH3_FCHSD_1"/>
    <property type="match status" value="1"/>
</dbReference>
<evidence type="ECO:0000256" key="2">
    <source>
        <dbReference type="ARBA" id="ARBA00004316"/>
    </source>
</evidence>
<dbReference type="InterPro" id="IPR031160">
    <property type="entry name" value="F_BAR_dom"/>
</dbReference>
<evidence type="ECO:0000256" key="6">
    <source>
        <dbReference type="ARBA" id="ARBA00022737"/>
    </source>
</evidence>
<dbReference type="GO" id="GO:0005634">
    <property type="term" value="C:nucleus"/>
    <property type="evidence" value="ECO:0007669"/>
    <property type="project" value="UniProtKB-SubCell"/>
</dbReference>
<dbReference type="InterPro" id="IPR001452">
    <property type="entry name" value="SH3_domain"/>
</dbReference>
<feature type="compositionally biased region" description="Pro residues" evidence="17">
    <location>
        <begin position="1532"/>
        <end position="1542"/>
    </location>
</feature>